<dbReference type="GO" id="GO:0005992">
    <property type="term" value="P:trehalose biosynthetic process"/>
    <property type="evidence" value="ECO:0007669"/>
    <property type="project" value="TreeGrafter"/>
</dbReference>
<dbReference type="InterPro" id="IPR012767">
    <property type="entry name" value="Trehalose_TreY"/>
</dbReference>
<keyword evidence="4" id="KW-1185">Reference proteome</keyword>
<evidence type="ECO:0000259" key="2">
    <source>
        <dbReference type="SMART" id="SM00642"/>
    </source>
</evidence>
<organism evidence="3 4">
    <name type="scientific">Enemella evansiae</name>
    <dbReference type="NCBI Taxonomy" id="2016499"/>
    <lineage>
        <taxon>Bacteria</taxon>
        <taxon>Bacillati</taxon>
        <taxon>Actinomycetota</taxon>
        <taxon>Actinomycetes</taxon>
        <taxon>Propionibacteriales</taxon>
        <taxon>Propionibacteriaceae</taxon>
        <taxon>Enemella</taxon>
    </lineage>
</organism>
<dbReference type="SMART" id="SM00642">
    <property type="entry name" value="Aamy"/>
    <property type="match status" value="1"/>
</dbReference>
<proteinExistence type="predicted"/>
<dbReference type="AlphaFoldDB" id="A0A255GBQ5"/>
<dbReference type="RefSeq" id="WP_094405569.1">
    <property type="nucleotide sequence ID" value="NZ_NMVO01000013.1"/>
</dbReference>
<dbReference type="Gene3D" id="1.10.10.470">
    <property type="entry name" value="Maltooligosyl trehalose synthase, domain 4"/>
    <property type="match status" value="1"/>
</dbReference>
<accession>A0A255GBQ5</accession>
<feature type="region of interest" description="Disordered" evidence="1">
    <location>
        <begin position="461"/>
        <end position="480"/>
    </location>
</feature>
<dbReference type="PANTHER" id="PTHR10357:SF216">
    <property type="entry name" value="MALTOOLIGOSYL TREHALOSE SYNTHASE-RELATED"/>
    <property type="match status" value="1"/>
</dbReference>
<feature type="compositionally biased region" description="Polar residues" evidence="1">
    <location>
        <begin position="468"/>
        <end position="477"/>
    </location>
</feature>
<dbReference type="InterPro" id="IPR017853">
    <property type="entry name" value="GH"/>
</dbReference>
<dbReference type="OrthoDB" id="9761577at2"/>
<dbReference type="GO" id="GO:0030980">
    <property type="term" value="P:alpha-glucan catabolic process"/>
    <property type="evidence" value="ECO:0007669"/>
    <property type="project" value="TreeGrafter"/>
</dbReference>
<gene>
    <name evidence="3" type="primary">treY</name>
    <name evidence="3" type="ORF">CGZ94_10145</name>
</gene>
<dbReference type="SUPFAM" id="SSF51445">
    <property type="entry name" value="(Trans)glycosidases"/>
    <property type="match status" value="1"/>
</dbReference>
<evidence type="ECO:0000256" key="1">
    <source>
        <dbReference type="SAM" id="MobiDB-lite"/>
    </source>
</evidence>
<dbReference type="Pfam" id="PF00128">
    <property type="entry name" value="Alpha-amylase"/>
    <property type="match status" value="1"/>
</dbReference>
<dbReference type="EMBL" id="NMVO01000013">
    <property type="protein sequence ID" value="OYO13338.1"/>
    <property type="molecule type" value="Genomic_DNA"/>
</dbReference>
<sequence>MSTPTSTYRLQVRPSLTLADAAGLADYLTELGVDAVYLSPILTATQGSDHGYDTTDPTTIDPARGGEEGWRELLRACRANRLQVVVDIVPNHLGISAPAENPAWWDVLRRGRDSAYADWFDIDWERAPILVPILGDDGLDAVEIRDGEVRYHEHRFPLAPGSWQEGDEMAEVLGRQHYRLAHWRTGDDQLNYRRFFTVTTLAGVRQEDPAVFDATHERVLRWVSEDGVAGLRIDHPDGLTDPGGYLTRLRAATGADTWIVAEKILEPGERLPREWPIAGTTGYDAMTEVNQVFVDPDAEAGFTEFYREVVGDARDFAAHVLQGKERAATQLLTAELDRLVSLVPGSDVGREQVRRALVALTAHFPVYRSYLPIGQDHLDAAVTAARAADPDLAPVLDALLPTLSDPESELCRRFQQFTGAVMAKGVEDTAYYRYSRFIALNEVGGDPGRFGLRLDDFHAAQEERQRSAPESMTALSTHDTKRGEDVRARLAVLSEVGELARDWLRTFIDAADLPDRAFASLLGQTFAGVGPIERDRMHAYAEKAMREASTATSWTDQDADFEAAVHTAVDRVYDDPDLNDALRRLLSQIEQPGWSNALGQKLVQLTMAGVPDVYQGTELWDDSLVDPDNRRRVDFDERRGLLELSEPPVVDDTGRAKFWLVRHALRLRRSRPDLFTGYRPITSEGPAARHLLGFDRGGAISLATRFPYALSASDHGWNDTTVELPGAVVDVLTGSRYEGRTPVSDIFHHYPVALLTLLD</sequence>
<dbReference type="InterPro" id="IPR013797">
    <property type="entry name" value="Maltooligo_trehalose_synth_4"/>
</dbReference>
<evidence type="ECO:0000313" key="4">
    <source>
        <dbReference type="Proteomes" id="UP000215896"/>
    </source>
</evidence>
<dbReference type="Gene3D" id="3.30.1590.10">
    <property type="entry name" value="Maltooligosyl trehalose synthase, domain 2"/>
    <property type="match status" value="1"/>
</dbReference>
<feature type="domain" description="Glycosyl hydrolase family 13 catalytic" evidence="2">
    <location>
        <begin position="11"/>
        <end position="386"/>
    </location>
</feature>
<dbReference type="Gene3D" id="3.20.20.80">
    <property type="entry name" value="Glycosidases"/>
    <property type="match status" value="1"/>
</dbReference>
<dbReference type="Gene3D" id="1.10.150.200">
    <property type="entry name" value="Maltooligosyl trehalose synthase, domain 3"/>
    <property type="match status" value="1"/>
</dbReference>
<dbReference type="PANTHER" id="PTHR10357">
    <property type="entry name" value="ALPHA-AMYLASE FAMILY MEMBER"/>
    <property type="match status" value="1"/>
</dbReference>
<dbReference type="NCBIfam" id="TIGR02401">
    <property type="entry name" value="trehalose_TreY"/>
    <property type="match status" value="1"/>
</dbReference>
<evidence type="ECO:0000313" key="3">
    <source>
        <dbReference type="EMBL" id="OYO13338.1"/>
    </source>
</evidence>
<dbReference type="InterPro" id="IPR006047">
    <property type="entry name" value="GH13_cat_dom"/>
</dbReference>
<dbReference type="Proteomes" id="UP000215896">
    <property type="component" value="Unassembled WGS sequence"/>
</dbReference>
<dbReference type="CDD" id="cd11336">
    <property type="entry name" value="AmyAc_MTSase"/>
    <property type="match status" value="1"/>
</dbReference>
<dbReference type="GO" id="GO:0047470">
    <property type="term" value="F:(1,4)-alpha-D-glucan 1-alpha-D-glucosylmutase activity"/>
    <property type="evidence" value="ECO:0007669"/>
    <property type="project" value="TreeGrafter"/>
</dbReference>
<comment type="caution">
    <text evidence="3">The sequence shown here is derived from an EMBL/GenBank/DDBJ whole genome shotgun (WGS) entry which is preliminary data.</text>
</comment>
<reference evidence="3 4" key="1">
    <citation type="submission" date="2017-07" db="EMBL/GenBank/DDBJ databases">
        <title>Draft whole genome sequences of clinical Proprionibacteriaceae strains.</title>
        <authorList>
            <person name="Bernier A.-M."/>
            <person name="Bernard K."/>
            <person name="Domingo M.-C."/>
        </authorList>
    </citation>
    <scope>NUCLEOTIDE SEQUENCE [LARGE SCALE GENOMIC DNA]</scope>
    <source>
        <strain evidence="3 4">NML 030167</strain>
    </source>
</reference>
<name>A0A255GBQ5_9ACTN</name>
<protein>
    <submittedName>
        <fullName evidence="3">Malto-oligosyltrehalose synthase</fullName>
    </submittedName>
</protein>